<accession>A0A0E9QLA6</accession>
<proteinExistence type="predicted"/>
<dbReference type="EMBL" id="GBXM01090988">
    <property type="protein sequence ID" value="JAH17589.1"/>
    <property type="molecule type" value="Transcribed_RNA"/>
</dbReference>
<evidence type="ECO:0000313" key="1">
    <source>
        <dbReference type="EMBL" id="JAH17589.1"/>
    </source>
</evidence>
<sequence>MFQFIHRKHFLKMVLSLIGRRVLMFLQRM</sequence>
<dbReference type="AlphaFoldDB" id="A0A0E9QLA6"/>
<reference evidence="1" key="1">
    <citation type="submission" date="2014-11" db="EMBL/GenBank/DDBJ databases">
        <authorList>
            <person name="Amaro Gonzalez C."/>
        </authorList>
    </citation>
    <scope>NUCLEOTIDE SEQUENCE</scope>
</reference>
<name>A0A0E9QLA6_ANGAN</name>
<reference evidence="1" key="2">
    <citation type="journal article" date="2015" name="Fish Shellfish Immunol.">
        <title>Early steps in the European eel (Anguilla anguilla)-Vibrio vulnificus interaction in the gills: Role of the RtxA13 toxin.</title>
        <authorList>
            <person name="Callol A."/>
            <person name="Pajuelo D."/>
            <person name="Ebbesson L."/>
            <person name="Teles M."/>
            <person name="MacKenzie S."/>
            <person name="Amaro C."/>
        </authorList>
    </citation>
    <scope>NUCLEOTIDE SEQUENCE</scope>
</reference>
<protein>
    <submittedName>
        <fullName evidence="1">Uncharacterized protein</fullName>
    </submittedName>
</protein>
<organism evidence="1">
    <name type="scientific">Anguilla anguilla</name>
    <name type="common">European freshwater eel</name>
    <name type="synonym">Muraena anguilla</name>
    <dbReference type="NCBI Taxonomy" id="7936"/>
    <lineage>
        <taxon>Eukaryota</taxon>
        <taxon>Metazoa</taxon>
        <taxon>Chordata</taxon>
        <taxon>Craniata</taxon>
        <taxon>Vertebrata</taxon>
        <taxon>Euteleostomi</taxon>
        <taxon>Actinopterygii</taxon>
        <taxon>Neopterygii</taxon>
        <taxon>Teleostei</taxon>
        <taxon>Anguilliformes</taxon>
        <taxon>Anguillidae</taxon>
        <taxon>Anguilla</taxon>
    </lineage>
</organism>